<dbReference type="PANTHER" id="PTHR46383:SF1">
    <property type="entry name" value="ASPARTATE AMINOTRANSFERASE"/>
    <property type="match status" value="1"/>
</dbReference>
<evidence type="ECO:0000256" key="3">
    <source>
        <dbReference type="ARBA" id="ARBA00022576"/>
    </source>
</evidence>
<gene>
    <name evidence="7" type="ORF">A3G33_06075</name>
</gene>
<dbReference type="InterPro" id="IPR015421">
    <property type="entry name" value="PyrdxlP-dep_Trfase_major"/>
</dbReference>
<dbReference type="InterPro" id="IPR004839">
    <property type="entry name" value="Aminotransferase_I/II_large"/>
</dbReference>
<sequence>MTEILNIKSPADFIGKQGNGVISFGSGQPDLPPPKETFDGIDLHRDLRYGLIQGELKLREALTREYPGSTADNFVITNGASEALDLIFRILGKGKKVLLTKPYYYSYPPIVESAGMVPVYTDLIDGRIDVEDFNEKIKGCCAVLINSPSNPTGRVEAIETLKAIEKLTQKLGVYVVSDEVYKDLIYERENYHIQGDHVITVNSFSKTYCMCGVRVGYLWSADKKIVQDVCELKTHTSMNTNLVGQDMALSAMKAPKEYILHQQKIWRERRDFIYEGLLKLGFDLWKPEGAFYVLPKCKDAKQFLSILYQDYKVITYLGEWFGAPDRLRFSYALDIKQIEEGLGRIREAMKQVSVL</sequence>
<comment type="similarity">
    <text evidence="2">Belongs to the class-I pyridoxal-phosphate-dependent aminotransferase family.</text>
</comment>
<evidence type="ECO:0000256" key="5">
    <source>
        <dbReference type="ARBA" id="ARBA00022898"/>
    </source>
</evidence>
<evidence type="ECO:0000256" key="4">
    <source>
        <dbReference type="ARBA" id="ARBA00022679"/>
    </source>
</evidence>
<keyword evidence="4" id="KW-0808">Transferase</keyword>
<accession>A0A1G1KQZ5</accession>
<dbReference type="InterPro" id="IPR015422">
    <property type="entry name" value="PyrdxlP-dep_Trfase_small"/>
</dbReference>
<dbReference type="GO" id="GO:0008483">
    <property type="term" value="F:transaminase activity"/>
    <property type="evidence" value="ECO:0007669"/>
    <property type="project" value="UniProtKB-KW"/>
</dbReference>
<dbReference type="Gene3D" id="3.90.1150.10">
    <property type="entry name" value="Aspartate Aminotransferase, domain 1"/>
    <property type="match status" value="1"/>
</dbReference>
<organism evidence="7 8">
    <name type="scientific">Candidatus Danuiimicrobium aquiferis</name>
    <dbReference type="NCBI Taxonomy" id="1801832"/>
    <lineage>
        <taxon>Bacteria</taxon>
        <taxon>Pseudomonadati</taxon>
        <taxon>Candidatus Omnitrophota</taxon>
        <taxon>Candidatus Danuiimicrobium</taxon>
    </lineage>
</organism>
<feature type="domain" description="Aminotransferase class I/classII large" evidence="6">
    <location>
        <begin position="21"/>
        <end position="345"/>
    </location>
</feature>
<comment type="cofactor">
    <cofactor evidence="1">
        <name>pyridoxal 5'-phosphate</name>
        <dbReference type="ChEBI" id="CHEBI:597326"/>
    </cofactor>
</comment>
<dbReference type="SUPFAM" id="SSF53383">
    <property type="entry name" value="PLP-dependent transferases"/>
    <property type="match status" value="1"/>
</dbReference>
<keyword evidence="5" id="KW-0663">Pyridoxal phosphate</keyword>
<dbReference type="Proteomes" id="UP000178187">
    <property type="component" value="Unassembled WGS sequence"/>
</dbReference>
<dbReference type="InterPro" id="IPR015424">
    <property type="entry name" value="PyrdxlP-dep_Trfase"/>
</dbReference>
<name>A0A1G1KQZ5_9BACT</name>
<evidence type="ECO:0000259" key="6">
    <source>
        <dbReference type="Pfam" id="PF00155"/>
    </source>
</evidence>
<dbReference type="EMBL" id="MHFR01000064">
    <property type="protein sequence ID" value="OGW95351.1"/>
    <property type="molecule type" value="Genomic_DNA"/>
</dbReference>
<proteinExistence type="inferred from homology"/>
<evidence type="ECO:0000256" key="1">
    <source>
        <dbReference type="ARBA" id="ARBA00001933"/>
    </source>
</evidence>
<dbReference type="InterPro" id="IPR050596">
    <property type="entry name" value="AspAT/PAT-like"/>
</dbReference>
<comment type="caution">
    <text evidence="7">The sequence shown here is derived from an EMBL/GenBank/DDBJ whole genome shotgun (WGS) entry which is preliminary data.</text>
</comment>
<dbReference type="GO" id="GO:0006520">
    <property type="term" value="P:amino acid metabolic process"/>
    <property type="evidence" value="ECO:0007669"/>
    <property type="project" value="InterPro"/>
</dbReference>
<evidence type="ECO:0000313" key="7">
    <source>
        <dbReference type="EMBL" id="OGW95351.1"/>
    </source>
</evidence>
<keyword evidence="3" id="KW-0032">Aminotransferase</keyword>
<dbReference type="GO" id="GO:0030170">
    <property type="term" value="F:pyridoxal phosphate binding"/>
    <property type="evidence" value="ECO:0007669"/>
    <property type="project" value="InterPro"/>
</dbReference>
<dbReference type="CDD" id="cd00609">
    <property type="entry name" value="AAT_like"/>
    <property type="match status" value="1"/>
</dbReference>
<dbReference type="AlphaFoldDB" id="A0A1G1KQZ5"/>
<evidence type="ECO:0000313" key="8">
    <source>
        <dbReference type="Proteomes" id="UP000178187"/>
    </source>
</evidence>
<dbReference type="Gene3D" id="3.40.640.10">
    <property type="entry name" value="Type I PLP-dependent aspartate aminotransferase-like (Major domain)"/>
    <property type="match status" value="1"/>
</dbReference>
<protein>
    <recommendedName>
        <fullName evidence="6">Aminotransferase class I/classII large domain-containing protein</fullName>
    </recommendedName>
</protein>
<dbReference type="PANTHER" id="PTHR46383">
    <property type="entry name" value="ASPARTATE AMINOTRANSFERASE"/>
    <property type="match status" value="1"/>
</dbReference>
<evidence type="ECO:0000256" key="2">
    <source>
        <dbReference type="ARBA" id="ARBA00007441"/>
    </source>
</evidence>
<dbReference type="Pfam" id="PF00155">
    <property type="entry name" value="Aminotran_1_2"/>
    <property type="match status" value="1"/>
</dbReference>
<reference evidence="7 8" key="1">
    <citation type="journal article" date="2016" name="Nat. Commun.">
        <title>Thousands of microbial genomes shed light on interconnected biogeochemical processes in an aquifer system.</title>
        <authorList>
            <person name="Anantharaman K."/>
            <person name="Brown C.T."/>
            <person name="Hug L.A."/>
            <person name="Sharon I."/>
            <person name="Castelle C.J."/>
            <person name="Probst A.J."/>
            <person name="Thomas B.C."/>
            <person name="Singh A."/>
            <person name="Wilkins M.J."/>
            <person name="Karaoz U."/>
            <person name="Brodie E.L."/>
            <person name="Williams K.H."/>
            <person name="Hubbard S.S."/>
            <person name="Banfield J.F."/>
        </authorList>
    </citation>
    <scope>NUCLEOTIDE SEQUENCE [LARGE SCALE GENOMIC DNA]</scope>
</reference>